<dbReference type="InterPro" id="IPR000055">
    <property type="entry name" value="Restrct_endonuc_typeI_TRD"/>
</dbReference>
<evidence type="ECO:0000256" key="3">
    <source>
        <dbReference type="ARBA" id="ARBA00023125"/>
    </source>
</evidence>
<feature type="domain" description="Type I restriction modification DNA specificity" evidence="4">
    <location>
        <begin position="133"/>
        <end position="237"/>
    </location>
</feature>
<dbReference type="InterPro" id="IPR044946">
    <property type="entry name" value="Restrct_endonuc_typeI_TRD_sf"/>
</dbReference>
<proteinExistence type="inferred from homology"/>
<comment type="similarity">
    <text evidence="1">Belongs to the type-I restriction system S methylase family.</text>
</comment>
<dbReference type="GO" id="GO:0003677">
    <property type="term" value="F:DNA binding"/>
    <property type="evidence" value="ECO:0007669"/>
    <property type="project" value="UniProtKB-KW"/>
</dbReference>
<dbReference type="PANTHER" id="PTHR30408">
    <property type="entry name" value="TYPE-1 RESTRICTION ENZYME ECOKI SPECIFICITY PROTEIN"/>
    <property type="match status" value="1"/>
</dbReference>
<dbReference type="Gene3D" id="1.10.287.1120">
    <property type="entry name" value="Bipartite methylase S protein"/>
    <property type="match status" value="1"/>
</dbReference>
<dbReference type="CDD" id="cd17259">
    <property type="entry name" value="RMtype1_S_StySKI-TRD2-CR2_like"/>
    <property type="match status" value="1"/>
</dbReference>
<evidence type="ECO:0000259" key="4">
    <source>
        <dbReference type="Pfam" id="PF01420"/>
    </source>
</evidence>
<organism evidence="5 6">
    <name type="scientific">Mycolicibacter sinensis (strain JDM601)</name>
    <name type="common">Mycobacterium sinense</name>
    <dbReference type="NCBI Taxonomy" id="875328"/>
    <lineage>
        <taxon>Bacteria</taxon>
        <taxon>Bacillati</taxon>
        <taxon>Actinomycetota</taxon>
        <taxon>Actinomycetes</taxon>
        <taxon>Mycobacteriales</taxon>
        <taxon>Mycobacteriaceae</taxon>
        <taxon>Mycolicibacter</taxon>
    </lineage>
</organism>
<dbReference type="HOGENOM" id="CLU_021095_1_0_11"/>
<keyword evidence="6" id="KW-1185">Reference proteome</keyword>
<accession>F5YX93</accession>
<sequence>MPTSQEQKRIADFLDGETAKIDALIAKQEQLIATLREDRTATITHAVTKGLDPDVEMKDSGVEWLGDIPLHWAHLPVKFVCTTLSGYPFKSEGFSHNSNDVKLLRGANVGVDQIDWTDAVYWPCSEAPALVDYALKQGDIVMGLDRPFISGGIRVSRIGPADVPSLLLQRVLRLRAAPEFDQDYLFHLLTGPGIVHHLTPMFTGVSVPHVSPDQVGALPVPLPPLTEQRRIAKFLDERCGRIDALINKATEVIDTLREYRSALITDAVTGKIDVRGAA</sequence>
<dbReference type="SUPFAM" id="SSF116734">
    <property type="entry name" value="DNA methylase specificity domain"/>
    <property type="match status" value="2"/>
</dbReference>
<dbReference type="KEGG" id="mjd:JDM601_1362"/>
<dbReference type="STRING" id="875328.JDM601_1362"/>
<dbReference type="Pfam" id="PF01420">
    <property type="entry name" value="Methylase_S"/>
    <property type="match status" value="1"/>
</dbReference>
<name>F5YX93_MYCSD</name>
<evidence type="ECO:0000256" key="2">
    <source>
        <dbReference type="ARBA" id="ARBA00022747"/>
    </source>
</evidence>
<dbReference type="InterPro" id="IPR052021">
    <property type="entry name" value="Type-I_RS_S_subunit"/>
</dbReference>
<dbReference type="AlphaFoldDB" id="F5YX93"/>
<keyword evidence="2" id="KW-0680">Restriction system</keyword>
<gene>
    <name evidence="5" type="ordered locus">JDM601_1362</name>
</gene>
<dbReference type="Gene3D" id="3.90.220.20">
    <property type="entry name" value="DNA methylase specificity domains"/>
    <property type="match status" value="1"/>
</dbReference>
<dbReference type="GO" id="GO:0009307">
    <property type="term" value="P:DNA restriction-modification system"/>
    <property type="evidence" value="ECO:0007669"/>
    <property type="project" value="UniProtKB-KW"/>
</dbReference>
<evidence type="ECO:0000256" key="1">
    <source>
        <dbReference type="ARBA" id="ARBA00010923"/>
    </source>
</evidence>
<evidence type="ECO:0000313" key="6">
    <source>
        <dbReference type="Proteomes" id="UP000009224"/>
    </source>
</evidence>
<keyword evidence="3" id="KW-0238">DNA-binding</keyword>
<reference evidence="5 6" key="1">
    <citation type="journal article" date="2011" name="J. Bacteriol.">
        <title>Complete genome sequence of a novel clinical isolate, the nontuberculous Mycobacterium strain JDM601.</title>
        <authorList>
            <person name="Zhang Z.Y."/>
            <person name="Sun Z.Q."/>
            <person name="Wang Z.L."/>
            <person name="Wen Z.L."/>
            <person name="Sun Q.W."/>
            <person name="Zhu Z.Q."/>
            <person name="Song Y.Z."/>
            <person name="Zhao J.W."/>
            <person name="Wang H.H."/>
            <person name="Zhang S.L."/>
            <person name="Guo X.K."/>
        </authorList>
    </citation>
    <scope>NUCLEOTIDE SEQUENCE [LARGE SCALE GENOMIC DNA]</scope>
    <source>
        <strain evidence="5 6">JDM601</strain>
    </source>
</reference>
<protein>
    <submittedName>
        <fullName evidence="5">Restriction modification system DNA specificity domain protein</fullName>
    </submittedName>
</protein>
<dbReference type="eggNOG" id="COG0732">
    <property type="taxonomic scope" value="Bacteria"/>
</dbReference>
<dbReference type="REBASE" id="35699">
    <property type="entry name" value="S.Msp601ORF1363P"/>
</dbReference>
<dbReference type="EMBL" id="CP002329">
    <property type="protein sequence ID" value="AEF35362.1"/>
    <property type="molecule type" value="Genomic_DNA"/>
</dbReference>
<evidence type="ECO:0000313" key="5">
    <source>
        <dbReference type="EMBL" id="AEF35362.1"/>
    </source>
</evidence>
<dbReference type="Proteomes" id="UP000009224">
    <property type="component" value="Chromosome"/>
</dbReference>
<dbReference type="PANTHER" id="PTHR30408:SF12">
    <property type="entry name" value="TYPE I RESTRICTION ENZYME MJAVIII SPECIFICITY SUBUNIT"/>
    <property type="match status" value="1"/>
</dbReference>